<dbReference type="InterPro" id="IPR011989">
    <property type="entry name" value="ARM-like"/>
</dbReference>
<dbReference type="Pfam" id="PF13646">
    <property type="entry name" value="HEAT_2"/>
    <property type="match status" value="1"/>
</dbReference>
<dbReference type="RefSeq" id="WP_397722063.1">
    <property type="nucleotide sequence ID" value="NZ_AP035884.1"/>
</dbReference>
<proteinExistence type="predicted"/>
<dbReference type="AlphaFoldDB" id="A0AB33KT26"/>
<protein>
    <submittedName>
        <fullName evidence="1">HEAT repeat domain-containing protein</fullName>
    </submittedName>
</protein>
<dbReference type="SUPFAM" id="SSF48371">
    <property type="entry name" value="ARM repeat"/>
    <property type="match status" value="1"/>
</dbReference>
<accession>A0AB33KT26</accession>
<dbReference type="KEGG" id="stcm:SCMC78_68060"/>
<dbReference type="Gene3D" id="1.25.10.10">
    <property type="entry name" value="Leucine-rich Repeat Variant"/>
    <property type="match status" value="2"/>
</dbReference>
<gene>
    <name evidence="1" type="ORF">SCMC78_68060</name>
</gene>
<evidence type="ECO:0000313" key="1">
    <source>
        <dbReference type="EMBL" id="BFP56999.1"/>
    </source>
</evidence>
<organism evidence="1">
    <name type="scientific">Streptomyces sp. CMC78</name>
    <dbReference type="NCBI Taxonomy" id="3231512"/>
    <lineage>
        <taxon>Bacteria</taxon>
        <taxon>Bacillati</taxon>
        <taxon>Actinomycetota</taxon>
        <taxon>Actinomycetes</taxon>
        <taxon>Kitasatosporales</taxon>
        <taxon>Streptomycetaceae</taxon>
        <taxon>Streptomyces</taxon>
    </lineage>
</organism>
<dbReference type="EMBL" id="AP035884">
    <property type="protein sequence ID" value="BFP56999.1"/>
    <property type="molecule type" value="Genomic_DNA"/>
</dbReference>
<reference evidence="1" key="1">
    <citation type="submission" date="2024-07" db="EMBL/GenBank/DDBJ databases">
        <title>Complete genome sequences of cellulolytic bacteria, Kitasatospora sp. CMC57 and Streptomyces sp. CMC78, isolated from Japanese agricultural soil.</title>
        <authorList>
            <person name="Hashimoto T."/>
            <person name="Ito M."/>
            <person name="Iwamoto M."/>
            <person name="Fukahori D."/>
            <person name="Shoda T."/>
            <person name="Sakoda M."/>
            <person name="Morohoshi T."/>
            <person name="Mitsuboshi M."/>
            <person name="Nishizawa T."/>
        </authorList>
    </citation>
    <scope>NUCLEOTIDE SEQUENCE</scope>
    <source>
        <strain evidence="1">CMC78</strain>
    </source>
</reference>
<name>A0AB33KT26_9ACTN</name>
<sequence length="224" mass="24380">MVPIDTNGTPHHTRLADALSAEDPSVRLKAAMAIGSAPDPALLETLVERCGVEPDLFVRDTLSWALMRYAPEVTLPRIRRELDSASAQARSQAMHTLSKIGDKAAWDWITRDMLHDVDDETARTAWRVAVSLVPQAEERWLTAELVKELGRGNRSLRMSLSRALVDLGDVVEPALAKAAAAPDPAVAEHAAATEQLLRSRRADLEAAAERAKRVAAPAEGAMER</sequence>
<dbReference type="InterPro" id="IPR016024">
    <property type="entry name" value="ARM-type_fold"/>
</dbReference>